<dbReference type="InterPro" id="IPR029499">
    <property type="entry name" value="PduO-typ"/>
</dbReference>
<dbReference type="NCBIfam" id="TIGR00636">
    <property type="entry name" value="PduO_Nterm"/>
    <property type="match status" value="1"/>
</dbReference>
<evidence type="ECO:0000256" key="2">
    <source>
        <dbReference type="ARBA" id="ARBA00011233"/>
    </source>
</evidence>
<proteinExistence type="inferred from homology"/>
<sequence>MRLRVSKLQILPRAPSVCPSARSLASRTHAQRLPAHTVLSCQQHAPQLFDPGALRMHACSFKVYTRTGDGGSSSLFSGERRRKDDAVFAALGHTDELNAAIGLVRAVCAEAGSPLGQLHMQLGEVQSRLIDVGSAIATPPSTSQTARVARTAFDGDGEAALLEGWIDAMDAELPQLKTFILPAGGQLASTLHLARAVCRRAERAVVPLVLAGECEKSVEVYVNRLSDYLFVAARFASHRTGETEVPYQKTKARRKESLFRGEVE</sequence>
<reference evidence="12" key="1">
    <citation type="submission" date="2021-01" db="EMBL/GenBank/DDBJ databases">
        <authorList>
            <person name="Corre E."/>
            <person name="Pelletier E."/>
            <person name="Niang G."/>
            <person name="Scheremetjew M."/>
            <person name="Finn R."/>
            <person name="Kale V."/>
            <person name="Holt S."/>
            <person name="Cochrane G."/>
            <person name="Meng A."/>
            <person name="Brown T."/>
            <person name="Cohen L."/>
        </authorList>
    </citation>
    <scope>NUCLEOTIDE SEQUENCE</scope>
    <source>
        <strain evidence="12">CCMP645</strain>
    </source>
</reference>
<dbReference type="SUPFAM" id="SSF89028">
    <property type="entry name" value="Cobalamin adenosyltransferase-like"/>
    <property type="match status" value="1"/>
</dbReference>
<evidence type="ECO:0000256" key="3">
    <source>
        <dbReference type="ARBA" id="ARBA00022679"/>
    </source>
</evidence>
<organism evidence="12">
    <name type="scientific">Chrysotila carterae</name>
    <name type="common">Marine alga</name>
    <name type="synonym">Syracosphaera carterae</name>
    <dbReference type="NCBI Taxonomy" id="13221"/>
    <lineage>
        <taxon>Eukaryota</taxon>
        <taxon>Haptista</taxon>
        <taxon>Haptophyta</taxon>
        <taxon>Prymnesiophyceae</taxon>
        <taxon>Isochrysidales</taxon>
        <taxon>Isochrysidaceae</taxon>
        <taxon>Chrysotila</taxon>
    </lineage>
</organism>
<dbReference type="Gene3D" id="1.20.1200.10">
    <property type="entry name" value="Cobalamin adenosyltransferase-like"/>
    <property type="match status" value="1"/>
</dbReference>
<dbReference type="GO" id="GO:0005524">
    <property type="term" value="F:ATP binding"/>
    <property type="evidence" value="ECO:0007669"/>
    <property type="project" value="UniProtKB-UniRule"/>
</dbReference>
<evidence type="ECO:0000256" key="6">
    <source>
        <dbReference type="ARBA" id="ARBA00051988"/>
    </source>
</evidence>
<gene>
    <name evidence="12" type="ORF">PCAR00345_LOCUS7169</name>
</gene>
<evidence type="ECO:0000256" key="10">
    <source>
        <dbReference type="RuleBase" id="RU366026"/>
    </source>
</evidence>
<comment type="similarity">
    <text evidence="1 10">Belongs to the Cob(I)alamin adenosyltransferase family.</text>
</comment>
<comment type="subunit">
    <text evidence="2">Homotrimer.</text>
</comment>
<comment type="function">
    <text evidence="7">Converts cob(I)alamin to adenosylcobalamin (adenosylcob(III)alamin), a coenzyme for methylmalonyl-CoA mutase, therefore participates in the final step of the vitamin B12 conversion. Generates adenosylcobalamin (AdoCbl) and directly delivers the cofactor to MUT in a transfer that is stimulated by ATP-binding to MMAB and gated by MMAA.</text>
</comment>
<evidence type="ECO:0000256" key="5">
    <source>
        <dbReference type="ARBA" id="ARBA00022840"/>
    </source>
</evidence>
<evidence type="ECO:0000256" key="4">
    <source>
        <dbReference type="ARBA" id="ARBA00022741"/>
    </source>
</evidence>
<accession>A0A7S4B5B4</accession>
<evidence type="ECO:0000256" key="7">
    <source>
        <dbReference type="ARBA" id="ARBA00056747"/>
    </source>
</evidence>
<feature type="domain" description="Cobalamin adenosyltransferase-like" evidence="11">
    <location>
        <begin position="63"/>
        <end position="236"/>
    </location>
</feature>
<name>A0A7S4B5B4_CHRCT</name>
<dbReference type="FunFam" id="1.20.1200.10:FF:000001">
    <property type="entry name" value="Cob(I)yrinic acid a,c-diamide adenosyltransferase"/>
    <property type="match status" value="1"/>
</dbReference>
<dbReference type="PANTHER" id="PTHR12213:SF0">
    <property type="entry name" value="CORRINOID ADENOSYLTRANSFERASE MMAB"/>
    <property type="match status" value="1"/>
</dbReference>
<dbReference type="GO" id="GO:0008817">
    <property type="term" value="F:corrinoid adenosyltransferase activity"/>
    <property type="evidence" value="ECO:0007669"/>
    <property type="project" value="TreeGrafter"/>
</dbReference>
<evidence type="ECO:0000259" key="11">
    <source>
        <dbReference type="Pfam" id="PF01923"/>
    </source>
</evidence>
<dbReference type="PANTHER" id="PTHR12213">
    <property type="entry name" value="CORRINOID ADENOSYLTRANSFERASE"/>
    <property type="match status" value="1"/>
</dbReference>
<dbReference type="InterPro" id="IPR036451">
    <property type="entry name" value="CblAdoTrfase-like_sf"/>
</dbReference>
<dbReference type="Pfam" id="PF01923">
    <property type="entry name" value="Cob_adeno_trans"/>
    <property type="match status" value="1"/>
</dbReference>
<keyword evidence="4 10" id="KW-0547">Nucleotide-binding</keyword>
<evidence type="ECO:0000256" key="9">
    <source>
        <dbReference type="ARBA" id="ARBA00075216"/>
    </source>
</evidence>
<evidence type="ECO:0000256" key="1">
    <source>
        <dbReference type="ARBA" id="ARBA00007487"/>
    </source>
</evidence>
<comment type="catalytic activity">
    <reaction evidence="6">
        <text>cob(I)alamin-[corrinoid adenosyltransferase] + ATP = apo-[corrinoid adenosyltransferase] + adenosylcob(III)alamin + triphosphate</text>
        <dbReference type="Rhea" id="RHEA:56796"/>
        <dbReference type="Rhea" id="RHEA-COMP:14743"/>
        <dbReference type="Rhea" id="RHEA-COMP:14744"/>
        <dbReference type="ChEBI" id="CHEBI:18036"/>
        <dbReference type="ChEBI" id="CHEBI:18408"/>
        <dbReference type="ChEBI" id="CHEBI:30616"/>
        <dbReference type="ChEBI" id="CHEBI:60488"/>
        <dbReference type="ChEBI" id="CHEBI:83228"/>
    </reaction>
    <physiologicalReaction direction="left-to-right" evidence="6">
        <dbReference type="Rhea" id="RHEA:56797"/>
    </physiologicalReaction>
</comment>
<evidence type="ECO:0000313" key="12">
    <source>
        <dbReference type="EMBL" id="CAE0754582.1"/>
    </source>
</evidence>
<keyword evidence="3 10" id="KW-0808">Transferase</keyword>
<dbReference type="AlphaFoldDB" id="A0A7S4B5B4"/>
<evidence type="ECO:0000256" key="8">
    <source>
        <dbReference type="ARBA" id="ARBA00071654"/>
    </source>
</evidence>
<dbReference type="InterPro" id="IPR016030">
    <property type="entry name" value="CblAdoTrfase-like"/>
</dbReference>
<dbReference type="EMBL" id="HBIZ01011968">
    <property type="protein sequence ID" value="CAE0754582.1"/>
    <property type="molecule type" value="Transcribed_RNA"/>
</dbReference>
<keyword evidence="5 10" id="KW-0067">ATP-binding</keyword>
<dbReference type="GO" id="GO:0009235">
    <property type="term" value="P:cobalamin metabolic process"/>
    <property type="evidence" value="ECO:0007669"/>
    <property type="project" value="UniProtKB-ARBA"/>
</dbReference>
<protein>
    <recommendedName>
        <fullName evidence="8">Corrinoid adenosyltransferase MMAB</fullName>
    </recommendedName>
    <alternativeName>
        <fullName evidence="9">ATP:co(I)rrinoid adenosyltransferase MMAB</fullName>
    </alternativeName>
</protein>